<dbReference type="Proteomes" id="UP001595704">
    <property type="component" value="Unassembled WGS sequence"/>
</dbReference>
<accession>A0ABV7UCD2</accession>
<reference evidence="2" key="1">
    <citation type="journal article" date="2019" name="Int. J. Syst. Evol. Microbiol.">
        <title>The Global Catalogue of Microorganisms (GCM) 10K type strain sequencing project: providing services to taxonomists for standard genome sequencing and annotation.</title>
        <authorList>
            <consortium name="The Broad Institute Genomics Platform"/>
            <consortium name="The Broad Institute Genome Sequencing Center for Infectious Disease"/>
            <person name="Wu L."/>
            <person name="Ma J."/>
        </authorList>
    </citation>
    <scope>NUCLEOTIDE SEQUENCE [LARGE SCALE GENOMIC DNA]</scope>
    <source>
        <strain evidence="2">KCTC 42282</strain>
    </source>
</reference>
<proteinExistence type="predicted"/>
<evidence type="ECO:0000313" key="2">
    <source>
        <dbReference type="Proteomes" id="UP001595704"/>
    </source>
</evidence>
<keyword evidence="2" id="KW-1185">Reference proteome</keyword>
<gene>
    <name evidence="1" type="ORF">ACFONL_01445</name>
</gene>
<name>A0ABV7UCD2_9HYPH</name>
<organism evidence="1 2">
    <name type="scientific">Camelimonas fluminis</name>
    <dbReference type="NCBI Taxonomy" id="1576911"/>
    <lineage>
        <taxon>Bacteria</taxon>
        <taxon>Pseudomonadati</taxon>
        <taxon>Pseudomonadota</taxon>
        <taxon>Alphaproteobacteria</taxon>
        <taxon>Hyphomicrobiales</taxon>
        <taxon>Chelatococcaceae</taxon>
        <taxon>Camelimonas</taxon>
    </lineage>
</organism>
<comment type="caution">
    <text evidence="1">The sequence shown here is derived from an EMBL/GenBank/DDBJ whole genome shotgun (WGS) entry which is preliminary data.</text>
</comment>
<dbReference type="RefSeq" id="WP_191321194.1">
    <property type="nucleotide sequence ID" value="NZ_BNCG01000049.1"/>
</dbReference>
<protein>
    <submittedName>
        <fullName evidence="1">Uncharacterized protein</fullName>
    </submittedName>
</protein>
<dbReference type="EMBL" id="JBHRYC010000018">
    <property type="protein sequence ID" value="MFC3636054.1"/>
    <property type="molecule type" value="Genomic_DNA"/>
</dbReference>
<sequence>MSSSLNDPENFRGRVNYAAAVISNLRNSTRSFDNCFENNDGDVVAAALMRRAERNPKLKANIPRYLNMDMAEAAFAEYRNADLPAAARKIRTRSAWATYLFFNKGLSLNDLATMAGIADLAKFMHSYPDNDDGIGAAMADLRSTIARMKSECGEAPPAPSAASK</sequence>
<evidence type="ECO:0000313" key="1">
    <source>
        <dbReference type="EMBL" id="MFC3636054.1"/>
    </source>
</evidence>